<evidence type="ECO:0000313" key="2">
    <source>
        <dbReference type="EMBL" id="PKZ29906.1"/>
    </source>
</evidence>
<accession>A0A2I1NC37</accession>
<gene>
    <name evidence="2" type="ORF">CYJ41_00235</name>
</gene>
<dbReference type="InterPro" id="IPR029057">
    <property type="entry name" value="PRTase-like"/>
</dbReference>
<dbReference type="PANTHER" id="PTHR47505:SF1">
    <property type="entry name" value="DNA UTILIZATION PROTEIN YHGH"/>
    <property type="match status" value="1"/>
</dbReference>
<dbReference type="InterPro" id="IPR000836">
    <property type="entry name" value="PRTase_dom"/>
</dbReference>
<dbReference type="PANTHER" id="PTHR47505">
    <property type="entry name" value="DNA UTILIZATION PROTEIN YHGH"/>
    <property type="match status" value="1"/>
</dbReference>
<sequence length="189" mass="21652">MRCLNCRCLSIKTFCKSCKKILSEHTLSKREFNGFKVYSFYKYSDIKNLIHSKHHLHGVFIYKNLAKLSFTKFAKTFKFNQKILAIPLDDNIKSDYSHTAILAKALNSSEIKPVYNALRANSDVKYSGKSLKFRLKNKRDFKILKKINKPVILVDDLITTGSTMKEAFKVCQKAGINVLFGLTLADAKE</sequence>
<dbReference type="InterPro" id="IPR051910">
    <property type="entry name" value="ComF/GntX_DNA_util-trans"/>
</dbReference>
<evidence type="ECO:0000313" key="3">
    <source>
        <dbReference type="Proteomes" id="UP000234639"/>
    </source>
</evidence>
<dbReference type="SUPFAM" id="SSF53271">
    <property type="entry name" value="PRTase-like"/>
    <property type="match status" value="1"/>
</dbReference>
<reference evidence="2 3" key="1">
    <citation type="submission" date="2017-12" db="EMBL/GenBank/DDBJ databases">
        <title>Phylogenetic diversity of female urinary microbiome.</title>
        <authorList>
            <person name="Thomas-White K."/>
            <person name="Wolfe A.J."/>
        </authorList>
    </citation>
    <scope>NUCLEOTIDE SEQUENCE [LARGE SCALE GENOMIC DNA]</scope>
    <source>
        <strain evidence="2 3">UMB0112</strain>
    </source>
</reference>
<dbReference type="Proteomes" id="UP000234639">
    <property type="component" value="Unassembled WGS sequence"/>
</dbReference>
<dbReference type="AlphaFoldDB" id="A0A2I1NC37"/>
<dbReference type="CDD" id="cd06223">
    <property type="entry name" value="PRTases_typeI"/>
    <property type="match status" value="1"/>
</dbReference>
<comment type="similarity">
    <text evidence="1">Belongs to the ComF/GntX family.</text>
</comment>
<organism evidence="2 3">
    <name type="scientific">Campylobacter ureolyticus</name>
    <dbReference type="NCBI Taxonomy" id="827"/>
    <lineage>
        <taxon>Bacteria</taxon>
        <taxon>Pseudomonadati</taxon>
        <taxon>Campylobacterota</taxon>
        <taxon>Epsilonproteobacteria</taxon>
        <taxon>Campylobacterales</taxon>
        <taxon>Campylobacteraceae</taxon>
        <taxon>Campylobacter</taxon>
    </lineage>
</organism>
<dbReference type="Gene3D" id="3.40.50.2020">
    <property type="match status" value="1"/>
</dbReference>
<comment type="caution">
    <text evidence="2">The sequence shown here is derived from an EMBL/GenBank/DDBJ whole genome shotgun (WGS) entry which is preliminary data.</text>
</comment>
<dbReference type="RefSeq" id="WP_101636402.1">
    <property type="nucleotide sequence ID" value="NZ_CAUPEY010000008.1"/>
</dbReference>
<evidence type="ECO:0000256" key="1">
    <source>
        <dbReference type="ARBA" id="ARBA00008007"/>
    </source>
</evidence>
<dbReference type="EMBL" id="PKHU01000001">
    <property type="protein sequence ID" value="PKZ29906.1"/>
    <property type="molecule type" value="Genomic_DNA"/>
</dbReference>
<proteinExistence type="inferred from homology"/>
<protein>
    <submittedName>
        <fullName evidence="2">ComF family protein</fullName>
    </submittedName>
</protein>
<name>A0A2I1NC37_9BACT</name>